<dbReference type="GO" id="GO:0016740">
    <property type="term" value="F:transferase activity"/>
    <property type="evidence" value="ECO:0007669"/>
    <property type="project" value="UniProtKB-KW"/>
</dbReference>
<sequence length="384" mass="41574">MKMSVPFGGRDPVVIIAGTPWDGMLASERQLGAQLAAFGPVVYVDPPVSRSWPTLSRPQIDQPHPGVTRITPNGVRGMYRPLAHHAIAPLVAHAVKRQLNLAGVKPRAVMVAAPLAILSHFPESRHIVYATDDWIVGAGLMGLPEDRMRWVQRRHLETADLVIAVSDVLAERYRSAGHPAVEVVANGCDLDTLDGVDRAQPVQNVDLPKPIAGFLGNLSDRIDLSYLEAVAERGVSTLLVGPRRAQFGGDRFDRLVARPNVRWVGPQPYERMPSYLRLIDVGMTPYSPTEFNKSSSPLKTLEYLAAGRGSVATDLPGVRSLGTPLVAIETNPEAFADAVEATLAMDRTPELVAARRAAAAPHSWERKALRVADLLGLATPVNLP</sequence>
<dbReference type="AlphaFoldDB" id="A0A1I4CAA4"/>
<dbReference type="SUPFAM" id="SSF53756">
    <property type="entry name" value="UDP-Glycosyltransferase/glycogen phosphorylase"/>
    <property type="match status" value="1"/>
</dbReference>
<name>A0A1I4CAA4_9HYPH</name>
<keyword evidence="2" id="KW-1185">Reference proteome</keyword>
<reference evidence="1 2" key="1">
    <citation type="submission" date="2016-10" db="EMBL/GenBank/DDBJ databases">
        <authorList>
            <person name="de Groot N.N."/>
        </authorList>
    </citation>
    <scope>NUCLEOTIDE SEQUENCE [LARGE SCALE GENOMIC DNA]</scope>
    <source>
        <strain evidence="1 2">NE2</strain>
    </source>
</reference>
<dbReference type="Pfam" id="PF13692">
    <property type="entry name" value="Glyco_trans_1_4"/>
    <property type="match status" value="1"/>
</dbReference>
<dbReference type="Proteomes" id="UP000198755">
    <property type="component" value="Unassembled WGS sequence"/>
</dbReference>
<dbReference type="Gene3D" id="3.40.50.2000">
    <property type="entry name" value="Glycogen Phosphorylase B"/>
    <property type="match status" value="2"/>
</dbReference>
<organism evidence="1 2">
    <name type="scientific">Methylocapsa palsarum</name>
    <dbReference type="NCBI Taxonomy" id="1612308"/>
    <lineage>
        <taxon>Bacteria</taxon>
        <taxon>Pseudomonadati</taxon>
        <taxon>Pseudomonadota</taxon>
        <taxon>Alphaproteobacteria</taxon>
        <taxon>Hyphomicrobiales</taxon>
        <taxon>Beijerinckiaceae</taxon>
        <taxon>Methylocapsa</taxon>
    </lineage>
</organism>
<protein>
    <submittedName>
        <fullName evidence="1">Teichuronic acid biosynthesis glycosyltransferase TuaH</fullName>
    </submittedName>
</protein>
<gene>
    <name evidence="1" type="ORF">SAMN05444581_11915</name>
</gene>
<dbReference type="EMBL" id="FOSN01000019">
    <property type="protein sequence ID" value="SFK77096.1"/>
    <property type="molecule type" value="Genomic_DNA"/>
</dbReference>
<evidence type="ECO:0000313" key="1">
    <source>
        <dbReference type="EMBL" id="SFK77096.1"/>
    </source>
</evidence>
<accession>A0A1I4CAA4</accession>
<keyword evidence="1" id="KW-0808">Transferase</keyword>
<evidence type="ECO:0000313" key="2">
    <source>
        <dbReference type="Proteomes" id="UP000198755"/>
    </source>
</evidence>
<proteinExistence type="predicted"/>
<dbReference type="STRING" id="1612308.SAMN05444581_11915"/>
<dbReference type="PANTHER" id="PTHR12526">
    <property type="entry name" value="GLYCOSYLTRANSFERASE"/>
    <property type="match status" value="1"/>
</dbReference>